<proteinExistence type="predicted"/>
<reference evidence="2" key="2">
    <citation type="journal article" date="2015" name="Data Brief">
        <title>Shoot transcriptome of the giant reed, Arundo donax.</title>
        <authorList>
            <person name="Barrero R.A."/>
            <person name="Guerrero F.D."/>
            <person name="Moolhuijzen P."/>
            <person name="Goolsby J.A."/>
            <person name="Tidwell J."/>
            <person name="Bellgard S.E."/>
            <person name="Bellgard M.I."/>
        </authorList>
    </citation>
    <scope>NUCLEOTIDE SEQUENCE</scope>
    <source>
        <tissue evidence="2">Shoot tissue taken approximately 20 cm above the soil surface</tissue>
    </source>
</reference>
<feature type="chain" id="PRO_5002061627" evidence="1">
    <location>
        <begin position="21"/>
        <end position="38"/>
    </location>
</feature>
<reference evidence="2" key="1">
    <citation type="submission" date="2014-09" db="EMBL/GenBank/DDBJ databases">
        <authorList>
            <person name="Magalhaes I.L.F."/>
            <person name="Oliveira U."/>
            <person name="Santos F.R."/>
            <person name="Vidigal T.H.D.A."/>
            <person name="Brescovit A.D."/>
            <person name="Santos A.J."/>
        </authorList>
    </citation>
    <scope>NUCLEOTIDE SEQUENCE</scope>
    <source>
        <tissue evidence="2">Shoot tissue taken approximately 20 cm above the soil surface</tissue>
    </source>
</reference>
<feature type="signal peptide" evidence="1">
    <location>
        <begin position="1"/>
        <end position="20"/>
    </location>
</feature>
<evidence type="ECO:0000313" key="2">
    <source>
        <dbReference type="EMBL" id="JAD16292.1"/>
    </source>
</evidence>
<organism evidence="2">
    <name type="scientific">Arundo donax</name>
    <name type="common">Giant reed</name>
    <name type="synonym">Donax arundinaceus</name>
    <dbReference type="NCBI Taxonomy" id="35708"/>
    <lineage>
        <taxon>Eukaryota</taxon>
        <taxon>Viridiplantae</taxon>
        <taxon>Streptophyta</taxon>
        <taxon>Embryophyta</taxon>
        <taxon>Tracheophyta</taxon>
        <taxon>Spermatophyta</taxon>
        <taxon>Magnoliopsida</taxon>
        <taxon>Liliopsida</taxon>
        <taxon>Poales</taxon>
        <taxon>Poaceae</taxon>
        <taxon>PACMAD clade</taxon>
        <taxon>Arundinoideae</taxon>
        <taxon>Arundineae</taxon>
        <taxon>Arundo</taxon>
    </lineage>
</organism>
<name>A0A0A8XX60_ARUDO</name>
<dbReference type="EMBL" id="GBRH01281603">
    <property type="protein sequence ID" value="JAD16292.1"/>
    <property type="molecule type" value="Transcribed_RNA"/>
</dbReference>
<sequence length="38" mass="4106">MSNCKSVTNFLLLTIICCKAQDKGGQAGHQLGYGIYKT</sequence>
<accession>A0A0A8XX60</accession>
<keyword evidence="1" id="KW-0732">Signal</keyword>
<dbReference type="AlphaFoldDB" id="A0A0A8XX60"/>
<evidence type="ECO:0000256" key="1">
    <source>
        <dbReference type="SAM" id="SignalP"/>
    </source>
</evidence>
<protein>
    <submittedName>
        <fullName evidence="2">Uncharacterized protein</fullName>
    </submittedName>
</protein>